<dbReference type="PANTHER" id="PTHR11635:SF152">
    <property type="entry name" value="CAMP-DEPENDENT PROTEIN KINASE TYPE I REGULATORY SUBUNIT-RELATED"/>
    <property type="match status" value="1"/>
</dbReference>
<dbReference type="InterPro" id="IPR050503">
    <property type="entry name" value="cAMP-dep_PK_reg_su-like"/>
</dbReference>
<accession>A0A5K8A488</accession>
<dbReference type="InterPro" id="IPR018490">
    <property type="entry name" value="cNMP-bd_dom_sf"/>
</dbReference>
<dbReference type="RefSeq" id="WP_155308863.1">
    <property type="nucleotide sequence ID" value="NZ_AP021879.1"/>
</dbReference>
<dbReference type="EMBL" id="AP021879">
    <property type="protein sequence ID" value="BBO87403.1"/>
    <property type="molecule type" value="Genomic_DNA"/>
</dbReference>
<dbReference type="GO" id="GO:0030552">
    <property type="term" value="F:cAMP binding"/>
    <property type="evidence" value="ECO:0007669"/>
    <property type="project" value="TreeGrafter"/>
</dbReference>
<evidence type="ECO:0000313" key="2">
    <source>
        <dbReference type="EMBL" id="BBO87403.1"/>
    </source>
</evidence>
<dbReference type="GO" id="GO:0005952">
    <property type="term" value="C:cAMP-dependent protein kinase complex"/>
    <property type="evidence" value="ECO:0007669"/>
    <property type="project" value="InterPro"/>
</dbReference>
<evidence type="ECO:0000259" key="1">
    <source>
        <dbReference type="PROSITE" id="PS50042"/>
    </source>
</evidence>
<dbReference type="Pfam" id="PF14332">
    <property type="entry name" value="DUF4388"/>
    <property type="match status" value="1"/>
</dbReference>
<dbReference type="InterPro" id="IPR025497">
    <property type="entry name" value="PatA-like_N"/>
</dbReference>
<gene>
    <name evidence="2" type="ORF">DSCOOX_05830</name>
</gene>
<dbReference type="InterPro" id="IPR014710">
    <property type="entry name" value="RmlC-like_jellyroll"/>
</dbReference>
<dbReference type="GO" id="GO:0034236">
    <property type="term" value="F:protein kinase A catalytic subunit binding"/>
    <property type="evidence" value="ECO:0007669"/>
    <property type="project" value="TreeGrafter"/>
</dbReference>
<dbReference type="CDD" id="cd00038">
    <property type="entry name" value="CAP_ED"/>
    <property type="match status" value="1"/>
</dbReference>
<organism evidence="2 3">
    <name type="scientific">Desulfosarcina ovata subsp. ovata</name>
    <dbReference type="NCBI Taxonomy" id="2752305"/>
    <lineage>
        <taxon>Bacteria</taxon>
        <taxon>Pseudomonadati</taxon>
        <taxon>Thermodesulfobacteriota</taxon>
        <taxon>Desulfobacteria</taxon>
        <taxon>Desulfobacterales</taxon>
        <taxon>Desulfosarcinaceae</taxon>
        <taxon>Desulfosarcina</taxon>
    </lineage>
</organism>
<evidence type="ECO:0000313" key="3">
    <source>
        <dbReference type="Proteomes" id="UP000422108"/>
    </source>
</evidence>
<feature type="domain" description="Cyclic nucleotide-binding" evidence="1">
    <location>
        <begin position="291"/>
        <end position="356"/>
    </location>
</feature>
<dbReference type="InterPro" id="IPR000595">
    <property type="entry name" value="cNMP-bd_dom"/>
</dbReference>
<name>A0A5K8A488_9BACT</name>
<dbReference type="Pfam" id="PF00027">
    <property type="entry name" value="cNMP_binding"/>
    <property type="match status" value="2"/>
</dbReference>
<proteinExistence type="predicted"/>
<dbReference type="Proteomes" id="UP000422108">
    <property type="component" value="Chromosome"/>
</dbReference>
<dbReference type="GO" id="GO:0004862">
    <property type="term" value="F:cAMP-dependent protein kinase inhibitor activity"/>
    <property type="evidence" value="ECO:0007669"/>
    <property type="project" value="TreeGrafter"/>
</dbReference>
<dbReference type="PANTHER" id="PTHR11635">
    <property type="entry name" value="CAMP-DEPENDENT PROTEIN KINASE REGULATORY CHAIN"/>
    <property type="match status" value="1"/>
</dbReference>
<dbReference type="SUPFAM" id="SSF51206">
    <property type="entry name" value="cAMP-binding domain-like"/>
    <property type="match status" value="2"/>
</dbReference>
<feature type="domain" description="Cyclic nucleotide-binding" evidence="1">
    <location>
        <begin position="139"/>
        <end position="232"/>
    </location>
</feature>
<reference evidence="2 3" key="1">
    <citation type="submission" date="2019-11" db="EMBL/GenBank/DDBJ databases">
        <title>Comparative genomics of hydrocarbon-degrading Desulfosarcina strains.</title>
        <authorList>
            <person name="Watanabe M."/>
            <person name="Kojima H."/>
            <person name="Fukui M."/>
        </authorList>
    </citation>
    <scope>NUCLEOTIDE SEQUENCE [LARGE SCALE GENOMIC DNA]</scope>
    <source>
        <strain evidence="3">oXyS1</strain>
    </source>
</reference>
<protein>
    <recommendedName>
        <fullName evidence="1">Cyclic nucleotide-binding domain-containing protein</fullName>
    </recommendedName>
</protein>
<keyword evidence="3" id="KW-1185">Reference proteome</keyword>
<dbReference type="PROSITE" id="PS50042">
    <property type="entry name" value="CNMP_BINDING_3"/>
    <property type="match status" value="2"/>
</dbReference>
<dbReference type="AlphaFoldDB" id="A0A5K8A488"/>
<dbReference type="GO" id="GO:0005829">
    <property type="term" value="C:cytosol"/>
    <property type="evidence" value="ECO:0007669"/>
    <property type="project" value="TreeGrafter"/>
</dbReference>
<dbReference type="Gene3D" id="2.60.120.10">
    <property type="entry name" value="Jelly Rolls"/>
    <property type="match status" value="2"/>
</dbReference>
<sequence>MNDSMVLSGSLSFLSLGDILQLLGSSGSTGVLRLINRYAPDPGFVYFMEGNPINAQNGNMEGLDALYALFGWVSGSFEFTRESVAADKCITKSRMGIILEGIKRLDDGVTKKVGSTASGDKSVELKRPLGTTTIVKGPLVDYMYVVDEEDFFDGEHIVEEGKHGSWMWVILEGVVDIVKTVDSEIVPILRIGDGGFIGSMASFLLQGHIRTATAIAVGNVQLGVLDSQRLSQEYAGMPLEFKVFLTSLDKRIKQLTDRIIADHMGTAGENNDPFKDKKILVRQGKNEEKQLFMIKQGRAIIARETPNGPVALCDLYKGDFFGSIPFLHLGHEPDGASVYASDNIKIVKIDKAGLQREYHKLSTTFKNIVDNLATCISISTEMVCNARSPKSADTESVARQDD</sequence>